<keyword evidence="5" id="KW-1015">Disulfide bond</keyword>
<reference evidence="9 10" key="1">
    <citation type="journal article" date="2020" name="Microb. Ecol.">
        <title>Ecogenomics of the Marine Benthic Filamentous Cyanobacterium Adonisia.</title>
        <authorList>
            <person name="Walter J.M."/>
            <person name="Coutinho F.H."/>
            <person name="Leomil L."/>
            <person name="Hargreaves P.I."/>
            <person name="Campeao M.E."/>
            <person name="Vieira V.V."/>
            <person name="Silva B.S."/>
            <person name="Fistarol G.O."/>
            <person name="Salomon P.S."/>
            <person name="Sawabe T."/>
            <person name="Mino S."/>
            <person name="Hosokawa M."/>
            <person name="Miyashita H."/>
            <person name="Maruyama F."/>
            <person name="van Verk M.C."/>
            <person name="Dutilh B.E."/>
            <person name="Thompson C.C."/>
            <person name="Thompson F.L."/>
        </authorList>
    </citation>
    <scope>NUCLEOTIDE SEQUENCE [LARGE SCALE GENOMIC DNA]</scope>
    <source>
        <strain evidence="9 10">CCMR0081</strain>
    </source>
</reference>
<feature type="transmembrane region" description="Helical" evidence="7">
    <location>
        <begin position="129"/>
        <end position="146"/>
    </location>
</feature>
<dbReference type="Proteomes" id="UP000481033">
    <property type="component" value="Unassembled WGS sequence"/>
</dbReference>
<evidence type="ECO:0000256" key="4">
    <source>
        <dbReference type="ARBA" id="ARBA00023136"/>
    </source>
</evidence>
<evidence type="ECO:0000256" key="1">
    <source>
        <dbReference type="ARBA" id="ARBA00004127"/>
    </source>
</evidence>
<dbReference type="PANTHER" id="PTHR12639">
    <property type="entry name" value="VITAMIN K-DEPENDENT GAMMA-CARBOXYLASE"/>
    <property type="match status" value="1"/>
</dbReference>
<evidence type="ECO:0000256" key="7">
    <source>
        <dbReference type="SAM" id="Phobius"/>
    </source>
</evidence>
<dbReference type="SMART" id="SM00752">
    <property type="entry name" value="HTTM"/>
    <property type="match status" value="1"/>
</dbReference>
<dbReference type="InterPro" id="IPR053934">
    <property type="entry name" value="HTTM_dom"/>
</dbReference>
<feature type="transmembrane region" description="Helical" evidence="7">
    <location>
        <begin position="222"/>
        <end position="244"/>
    </location>
</feature>
<dbReference type="Pfam" id="PF22777">
    <property type="entry name" value="VKGC_lumenal_dom"/>
    <property type="match status" value="1"/>
</dbReference>
<gene>
    <name evidence="9" type="ORF">DXZ20_28400</name>
</gene>
<accession>A0A6M0RTJ6</accession>
<keyword evidence="4 7" id="KW-0472">Membrane</keyword>
<keyword evidence="6" id="KW-0456">Lyase</keyword>
<dbReference type="GO" id="GO:0019842">
    <property type="term" value="F:vitamin binding"/>
    <property type="evidence" value="ECO:0007669"/>
    <property type="project" value="TreeGrafter"/>
</dbReference>
<keyword evidence="3 7" id="KW-1133">Transmembrane helix</keyword>
<dbReference type="GO" id="GO:0008488">
    <property type="term" value="F:gamma-glutamyl carboxylase activity"/>
    <property type="evidence" value="ECO:0007669"/>
    <property type="project" value="InterPro"/>
</dbReference>
<evidence type="ECO:0000256" key="6">
    <source>
        <dbReference type="ARBA" id="ARBA00023239"/>
    </source>
</evidence>
<dbReference type="GO" id="GO:0012505">
    <property type="term" value="C:endomembrane system"/>
    <property type="evidence" value="ECO:0007669"/>
    <property type="project" value="UniProtKB-SubCell"/>
</dbReference>
<evidence type="ECO:0000256" key="3">
    <source>
        <dbReference type="ARBA" id="ARBA00022989"/>
    </source>
</evidence>
<comment type="caution">
    <text evidence="9">The sequence shown here is derived from an EMBL/GenBank/DDBJ whole genome shotgun (WGS) entry which is preliminary data.</text>
</comment>
<protein>
    <submittedName>
        <fullName evidence="9">Vitamin K-dependent gamma-carboxylase</fullName>
    </submittedName>
</protein>
<feature type="transmembrane region" description="Helical" evidence="7">
    <location>
        <begin position="167"/>
        <end position="185"/>
    </location>
</feature>
<feature type="transmembrane region" description="Helical" evidence="7">
    <location>
        <begin position="27"/>
        <end position="49"/>
    </location>
</feature>
<evidence type="ECO:0000259" key="8">
    <source>
        <dbReference type="SMART" id="SM00752"/>
    </source>
</evidence>
<name>A0A6M0RTJ6_9CYAN</name>
<dbReference type="RefSeq" id="WP_163662966.1">
    <property type="nucleotide sequence ID" value="NZ_QXHD01000004.1"/>
</dbReference>
<dbReference type="InterPro" id="IPR053935">
    <property type="entry name" value="VKGC_lumenal_dom"/>
</dbReference>
<sequence>MGSPLTVDNPKSQRLLRYLQKPLWRSLFAPVDIAILVYFRMAFGGIMLWEVWRYFDKGWIARYWIDPILNFPYFGFEWFHPWPGQGMYIHFVGLGILAAFIALGIWYRVSAVLFFLGFTYIFLLEKARYLNHFYLICLISFILIFIPAHRAFSFDAWRRPGIRTQTVPAWTLWLLRIHVGIPYFYGGLAKINGDWLQGEPMRMWMAARTDFPLIGSFFTQEWMVYFLSYGGLLLDLLVVPFLIWRRTRLYAFVLALTFHLMNVQLFDIGIFPWFMIAATAIFFYPDWPRRLVRQRFSDRNQSAPARLTPRHIAILTLLGIYLALQLLLPFRHYLYPGDANWTEEGHRFAWHMKLRSKDADVKFIITNTRDNSVSALDPYDIMPRWQVRKMAARPDMILQLSHMIAEDIGGDDKDSIEVRAEAFASLNGREKQQLIDPTVDLSKKRQSLMPADWILPLEIPLSEQLTE</sequence>
<dbReference type="PANTHER" id="PTHR12639:SF7">
    <property type="entry name" value="HTTM DOMAIN-CONTAINING PROTEIN"/>
    <property type="match status" value="1"/>
</dbReference>
<keyword evidence="10" id="KW-1185">Reference proteome</keyword>
<feature type="transmembrane region" description="Helical" evidence="7">
    <location>
        <begin position="265"/>
        <end position="284"/>
    </location>
</feature>
<proteinExistence type="predicted"/>
<feature type="domain" description="HTTM-like" evidence="8">
    <location>
        <begin position="28"/>
        <end position="287"/>
    </location>
</feature>
<evidence type="ECO:0000256" key="5">
    <source>
        <dbReference type="ARBA" id="ARBA00023157"/>
    </source>
</evidence>
<organism evidence="9 10">
    <name type="scientific">Adonisia turfae CCMR0081</name>
    <dbReference type="NCBI Taxonomy" id="2292702"/>
    <lineage>
        <taxon>Bacteria</taxon>
        <taxon>Bacillati</taxon>
        <taxon>Cyanobacteriota</taxon>
        <taxon>Adonisia</taxon>
        <taxon>Adonisia turfae</taxon>
    </lineage>
</organism>
<feature type="transmembrane region" description="Helical" evidence="7">
    <location>
        <begin position="91"/>
        <end position="123"/>
    </location>
</feature>
<dbReference type="AlphaFoldDB" id="A0A6M0RTJ6"/>
<evidence type="ECO:0000256" key="2">
    <source>
        <dbReference type="ARBA" id="ARBA00022692"/>
    </source>
</evidence>
<dbReference type="Pfam" id="PF05090">
    <property type="entry name" value="HTTM"/>
    <property type="match status" value="1"/>
</dbReference>
<keyword evidence="2 7" id="KW-0812">Transmembrane</keyword>
<comment type="subcellular location">
    <subcellularLocation>
        <location evidence="1">Endomembrane system</location>
        <topology evidence="1">Multi-pass membrane protein</topology>
    </subcellularLocation>
</comment>
<dbReference type="InterPro" id="IPR007782">
    <property type="entry name" value="VKG_COase"/>
</dbReference>
<evidence type="ECO:0000313" key="10">
    <source>
        <dbReference type="Proteomes" id="UP000481033"/>
    </source>
</evidence>
<evidence type="ECO:0000313" key="9">
    <source>
        <dbReference type="EMBL" id="NEZ59496.1"/>
    </source>
</evidence>
<feature type="transmembrane region" description="Helical" evidence="7">
    <location>
        <begin position="312"/>
        <end position="330"/>
    </location>
</feature>
<dbReference type="EMBL" id="QXHD01000004">
    <property type="protein sequence ID" value="NEZ59496.1"/>
    <property type="molecule type" value="Genomic_DNA"/>
</dbReference>
<dbReference type="InterPro" id="IPR011020">
    <property type="entry name" value="HTTM-like"/>
</dbReference>